<evidence type="ECO:0000313" key="2">
    <source>
        <dbReference type="Proteomes" id="UP001319104"/>
    </source>
</evidence>
<protein>
    <submittedName>
        <fullName evidence="1">BamA/TamA family outer membrane protein</fullName>
    </submittedName>
</protein>
<sequence>MGRAVFILIFCLLSQDLLAQKNKAILHILGPTDSHRAFQDSLERESYILSHVAQLMEQGHLMAKAERVGFHTDTLQVAFHAGMQYHWVELKQGGLPAEVLLKSGFDDRMFNGKVVSYNKVLSLLERIIQASEGQGYPFAEVGLDSLALNGNLLSAGLTYESGPFIAFDTIKITGSSKTDPLFLSKLLQIPPGTPFSQRKIDQSISRVRNLPYLKITEEPSLSFQNSEATFYLPIDDRSINMLDGIIGFLPNELEQNKILVTGQFDLALYNVGGKGRNYALNWQRLSQHSQNLEVSAVEPLILGSNLDVMAQFSFLKQDTSFLNRNFRVDLGYRVSPALYLTFFNSRQAGGLLDVSRFQQAEVLPEAADFRFNNYGVHLDNNRLDDVFFPRRGHFASFEVGVGNKRLLENTALPERLYEDVDMESLQYFIKFNLEKHFYFRPNVGLWTGLRAGLVESNNLLLNDLYRVGGLRSIRGFNENFFFANKFAYLNVEPRFYFDTYSYFMIFADIGRLDNSVGGVHTDWPRAGGAGINLDTGGGMFRFMYALGRSATQPFAFNYSKIHFGYTGRF</sequence>
<evidence type="ECO:0000313" key="1">
    <source>
        <dbReference type="EMBL" id="MBS9524226.1"/>
    </source>
</evidence>
<reference evidence="1 2" key="1">
    <citation type="submission" date="2021-05" db="EMBL/GenBank/DDBJ databases">
        <authorList>
            <person name="Zhang Z.D."/>
            <person name="Osman G."/>
        </authorList>
    </citation>
    <scope>NUCLEOTIDE SEQUENCE [LARGE SCALE GENOMIC DNA]</scope>
    <source>
        <strain evidence="1 2">KCTC 32217</strain>
    </source>
</reference>
<proteinExistence type="predicted"/>
<accession>A0AAP2G4N0</accession>
<keyword evidence="2" id="KW-1185">Reference proteome</keyword>
<gene>
    <name evidence="1" type="ORF">KI659_09390</name>
</gene>
<comment type="caution">
    <text evidence="1">The sequence shown here is derived from an EMBL/GenBank/DDBJ whole genome shotgun (WGS) entry which is preliminary data.</text>
</comment>
<organism evidence="1 2">
    <name type="scientific">Litoribacter ruber</name>
    <dbReference type="NCBI Taxonomy" id="702568"/>
    <lineage>
        <taxon>Bacteria</taxon>
        <taxon>Pseudomonadati</taxon>
        <taxon>Bacteroidota</taxon>
        <taxon>Cytophagia</taxon>
        <taxon>Cytophagales</taxon>
        <taxon>Cyclobacteriaceae</taxon>
        <taxon>Litoribacter</taxon>
    </lineage>
</organism>
<dbReference type="AlphaFoldDB" id="A0AAP2G4N0"/>
<dbReference type="Gene3D" id="3.10.20.310">
    <property type="entry name" value="membrane protein fhac"/>
    <property type="match status" value="1"/>
</dbReference>
<dbReference type="EMBL" id="JAHCMY010000004">
    <property type="protein sequence ID" value="MBS9524226.1"/>
    <property type="molecule type" value="Genomic_DNA"/>
</dbReference>
<dbReference type="Proteomes" id="UP001319104">
    <property type="component" value="Unassembled WGS sequence"/>
</dbReference>
<name>A0AAP2G4N0_9BACT</name>
<dbReference type="Gene3D" id="2.40.160.50">
    <property type="entry name" value="membrane protein fhac: a member of the omp85/tpsb transporter family"/>
    <property type="match status" value="1"/>
</dbReference>